<dbReference type="CDD" id="cd00009">
    <property type="entry name" value="AAA"/>
    <property type="match status" value="1"/>
</dbReference>
<organism evidence="2 3">
    <name type="scientific">Denitratisoma oestradiolicum</name>
    <dbReference type="NCBI Taxonomy" id="311182"/>
    <lineage>
        <taxon>Bacteria</taxon>
        <taxon>Pseudomonadati</taxon>
        <taxon>Pseudomonadota</taxon>
        <taxon>Betaproteobacteria</taxon>
        <taxon>Nitrosomonadales</taxon>
        <taxon>Sterolibacteriaceae</taxon>
        <taxon>Denitratisoma</taxon>
    </lineage>
</organism>
<dbReference type="InterPro" id="IPR049945">
    <property type="entry name" value="AAA_22"/>
</dbReference>
<evidence type="ECO:0000259" key="1">
    <source>
        <dbReference type="Pfam" id="PF13401"/>
    </source>
</evidence>
<dbReference type="RefSeq" id="WP_145770535.1">
    <property type="nucleotide sequence ID" value="NZ_LR778301.1"/>
</dbReference>
<dbReference type="InterPro" id="IPR027417">
    <property type="entry name" value="P-loop_NTPase"/>
</dbReference>
<evidence type="ECO:0000313" key="2">
    <source>
        <dbReference type="EMBL" id="CAB1367609.1"/>
    </source>
</evidence>
<dbReference type="SUPFAM" id="SSF52540">
    <property type="entry name" value="P-loop containing nucleoside triphosphate hydrolases"/>
    <property type="match status" value="1"/>
</dbReference>
<dbReference type="Gene3D" id="3.40.50.300">
    <property type="entry name" value="P-loop containing nucleotide triphosphate hydrolases"/>
    <property type="match status" value="1"/>
</dbReference>
<dbReference type="AlphaFoldDB" id="A0A6S6XXM5"/>
<dbReference type="Proteomes" id="UP000515733">
    <property type="component" value="Chromosome"/>
</dbReference>
<dbReference type="Pfam" id="PF13401">
    <property type="entry name" value="AAA_22"/>
    <property type="match status" value="1"/>
</dbReference>
<evidence type="ECO:0000313" key="3">
    <source>
        <dbReference type="Proteomes" id="UP000515733"/>
    </source>
</evidence>
<gene>
    <name evidence="2" type="ORF">DENOEST_0444</name>
</gene>
<reference evidence="2 3" key="1">
    <citation type="submission" date="2020-03" db="EMBL/GenBank/DDBJ databases">
        <authorList>
            <consortium name="Genoscope - CEA"/>
            <person name="William W."/>
        </authorList>
    </citation>
    <scope>NUCLEOTIDE SEQUENCE [LARGE SCALE GENOMIC DNA]</scope>
    <source>
        <strain evidence="3">DSM 16959</strain>
    </source>
</reference>
<feature type="domain" description="ORC1/DEAH AAA+ ATPase" evidence="1">
    <location>
        <begin position="41"/>
        <end position="170"/>
    </location>
</feature>
<proteinExistence type="predicted"/>
<dbReference type="KEGG" id="doe:DENOEST_0444"/>
<sequence>MYLAHFGLHELPFGITPDTQYVCSTRAHQEAMNTLLLTLQSGEGFVKITGEVGVGKTLLCRRFLHTLGSSFIGAYVPNPQMDAKALLNLVAEELEVGEGQGEAAHVIRRINQRLLQLAGEDRSVVLCIDEAQTMPMLTLESLRLLSNLETEKRKLIHIVLFGQPELDEMLAQPRVRQLRQRIAFSYRMPNLARDELDSYLAHRLDVAGHRGEPLFTPRARQALHQGSGGAPRLVNILAHKALLAAFGQGRYRVTTKHVRQAVADTDGASAISWWLPA</sequence>
<accession>A0A6S6XXM5</accession>
<dbReference type="PANTHER" id="PTHR35894">
    <property type="entry name" value="GENERAL SECRETION PATHWAY PROTEIN A-RELATED"/>
    <property type="match status" value="1"/>
</dbReference>
<dbReference type="GO" id="GO:0016887">
    <property type="term" value="F:ATP hydrolysis activity"/>
    <property type="evidence" value="ECO:0007669"/>
    <property type="project" value="InterPro"/>
</dbReference>
<dbReference type="EMBL" id="LR778301">
    <property type="protein sequence ID" value="CAB1367609.1"/>
    <property type="molecule type" value="Genomic_DNA"/>
</dbReference>
<dbReference type="OrthoDB" id="9783370at2"/>
<keyword evidence="3" id="KW-1185">Reference proteome</keyword>
<dbReference type="InterPro" id="IPR052026">
    <property type="entry name" value="ExeA_AAA_ATPase_DNA-bind"/>
</dbReference>
<protein>
    <submittedName>
        <fullName evidence="2">AAA family ATPase</fullName>
    </submittedName>
</protein>
<dbReference type="PANTHER" id="PTHR35894:SF7">
    <property type="entry name" value="GENERAL SECRETION PATHWAY PROTEIN A-RELATED"/>
    <property type="match status" value="1"/>
</dbReference>
<name>A0A6S6XXM5_9PROT</name>